<reference evidence="2" key="1">
    <citation type="submission" date="2024-07" db="EMBL/GenBank/DDBJ databases">
        <title>Identification and characteristics of an arsenic-resistant bacterial isolate, which belongs to a novel species.</title>
        <authorList>
            <person name="Juszczyk A."/>
            <person name="Kowalczyk A."/>
            <person name="Was K."/>
            <person name="Kosowicz W."/>
            <person name="Budzyn A."/>
            <person name="Latowski D."/>
        </authorList>
    </citation>
    <scope>NUCLEOTIDE SEQUENCE</scope>
    <source>
        <strain evidence="2">As8PL</strain>
    </source>
</reference>
<dbReference type="RefSeq" id="WP_368503833.1">
    <property type="nucleotide sequence ID" value="NZ_CP162551.1"/>
</dbReference>
<accession>A0AB39BRF0</accession>
<keyword evidence="1" id="KW-0812">Transmembrane</keyword>
<dbReference type="InterPro" id="IPR025622">
    <property type="entry name" value="YqzE"/>
</dbReference>
<proteinExistence type="predicted"/>
<name>A0AB39BRF0_9BACI</name>
<keyword evidence="1" id="KW-0472">Membrane</keyword>
<protein>
    <submittedName>
        <fullName evidence="2">YqzE family protein</fullName>
    </submittedName>
</protein>
<gene>
    <name evidence="2" type="ORF">AB3N04_17070</name>
</gene>
<organism evidence="2">
    <name type="scientific">Alkalihalophilus sp. As8PL</name>
    <dbReference type="NCBI Taxonomy" id="3237103"/>
    <lineage>
        <taxon>Bacteria</taxon>
        <taxon>Bacillati</taxon>
        <taxon>Bacillota</taxon>
        <taxon>Bacilli</taxon>
        <taxon>Bacillales</taxon>
        <taxon>Bacillaceae</taxon>
        <taxon>Alkalihalophilus</taxon>
    </lineage>
</organism>
<dbReference type="EMBL" id="CP162551">
    <property type="protein sequence ID" value="XDI36377.1"/>
    <property type="molecule type" value="Genomic_DNA"/>
</dbReference>
<feature type="transmembrane region" description="Helical" evidence="1">
    <location>
        <begin position="39"/>
        <end position="55"/>
    </location>
</feature>
<evidence type="ECO:0000313" key="2">
    <source>
        <dbReference type="EMBL" id="XDI36377.1"/>
    </source>
</evidence>
<evidence type="ECO:0000256" key="1">
    <source>
        <dbReference type="SAM" id="Phobius"/>
    </source>
</evidence>
<sequence>MSLNDYIKFLTQQFVLRLDQPKEVRKKERAAKKAERPPFAYRTFGIVPLAISLLFKKRASKK</sequence>
<dbReference type="Pfam" id="PF14038">
    <property type="entry name" value="YqzE"/>
    <property type="match status" value="1"/>
</dbReference>
<dbReference type="AlphaFoldDB" id="A0AB39BRF0"/>
<keyword evidence="1" id="KW-1133">Transmembrane helix</keyword>